<keyword evidence="6 13" id="KW-1133">Transmembrane helix</keyword>
<comment type="subcellular location">
    <subcellularLocation>
        <location evidence="1">Cell membrane</location>
        <topology evidence="1">Single-pass membrane protein</topology>
    </subcellularLocation>
</comment>
<accession>A0ABQ5SRV4</accession>
<comment type="caution">
    <text evidence="14">The sequence shown here is derived from an EMBL/GenBank/DDBJ whole genome shotgun (WGS) entry which is preliminary data.</text>
</comment>
<dbReference type="RefSeq" id="WP_189119908.1">
    <property type="nucleotide sequence ID" value="NZ_BMRK01000016.1"/>
</dbReference>
<sequence>MLQLVMPQTLTIVVDIVAWGAFHAATGYAAYRLSDERLSRDGWGLRERRFEDRGRWYRRRLRIHRWKDRLPEAGAMFEGGVSKRELPALDAEGLELFVRETRRAELAHWWALWCGPLFVLWNPPLAAFLLVAYGVLVNLPFIAIQRYNRFRTQALLGRISRRRSTP</sequence>
<evidence type="ECO:0000256" key="3">
    <source>
        <dbReference type="ARBA" id="ARBA00022679"/>
    </source>
</evidence>
<name>A0ABQ5SRV4_9ACTN</name>
<gene>
    <name evidence="14" type="ORF">GCM10017579_09190</name>
</gene>
<keyword evidence="2" id="KW-1003">Cell membrane</keyword>
<evidence type="ECO:0000256" key="4">
    <source>
        <dbReference type="ARBA" id="ARBA00022692"/>
    </source>
</evidence>
<evidence type="ECO:0000256" key="9">
    <source>
        <dbReference type="ARBA" id="ARBA00023588"/>
    </source>
</evidence>
<evidence type="ECO:0000256" key="7">
    <source>
        <dbReference type="ARBA" id="ARBA00023136"/>
    </source>
</evidence>
<evidence type="ECO:0000313" key="15">
    <source>
        <dbReference type="Proteomes" id="UP001142292"/>
    </source>
</evidence>
<dbReference type="Proteomes" id="UP001142292">
    <property type="component" value="Unassembled WGS sequence"/>
</dbReference>
<protein>
    <recommendedName>
        <fullName evidence="11">Glycosyl-4,4'-diaponeurosporenoate acyltransferase</fullName>
    </recommendedName>
</protein>
<evidence type="ECO:0000313" key="14">
    <source>
        <dbReference type="EMBL" id="GLJ66883.1"/>
    </source>
</evidence>
<evidence type="ECO:0000256" key="6">
    <source>
        <dbReference type="ARBA" id="ARBA00022989"/>
    </source>
</evidence>
<keyword evidence="15" id="KW-1185">Reference proteome</keyword>
<evidence type="ECO:0000256" key="1">
    <source>
        <dbReference type="ARBA" id="ARBA00004162"/>
    </source>
</evidence>
<evidence type="ECO:0000256" key="5">
    <source>
        <dbReference type="ARBA" id="ARBA00022729"/>
    </source>
</evidence>
<comment type="function">
    <text evidence="12">Catalyzes the acylation of glycosyl-4,4'-diaponeurosporenoate, i.e. the esterification of glucose at the C6'' position with the carboxyl group of the C(15) fatty acid 12-methyltetradecanoic acid, to yield staphyloxanthin. This is the last step in the biosynthesis of this orange pigment, present in most staphylococci strains.</text>
</comment>
<keyword evidence="5" id="KW-0732">Signal</keyword>
<evidence type="ECO:0000256" key="11">
    <source>
        <dbReference type="ARBA" id="ARBA00023667"/>
    </source>
</evidence>
<evidence type="ECO:0000256" key="12">
    <source>
        <dbReference type="ARBA" id="ARBA00025324"/>
    </source>
</evidence>
<reference evidence="14" key="1">
    <citation type="journal article" date="2014" name="Int. J. Syst. Evol. Microbiol.">
        <title>Complete genome of a new Firmicutes species belonging to the dominant human colonic microbiota ('Ruminococcus bicirculans') reveals two chromosomes and a selective capacity to utilize plant glucans.</title>
        <authorList>
            <consortium name="NISC Comparative Sequencing Program"/>
            <person name="Wegmann U."/>
            <person name="Louis P."/>
            <person name="Goesmann A."/>
            <person name="Henrissat B."/>
            <person name="Duncan S.H."/>
            <person name="Flint H.J."/>
        </authorList>
    </citation>
    <scope>NUCLEOTIDE SEQUENCE</scope>
    <source>
        <strain evidence="14">VKM Ac-1246</strain>
    </source>
</reference>
<evidence type="ECO:0000256" key="8">
    <source>
        <dbReference type="ARBA" id="ARBA00023315"/>
    </source>
</evidence>
<feature type="transmembrane region" description="Helical" evidence="13">
    <location>
        <begin position="125"/>
        <end position="144"/>
    </location>
</feature>
<comment type="similarity">
    <text evidence="10">Belongs to the acyltransferase CrtO family.</text>
</comment>
<evidence type="ECO:0000256" key="10">
    <source>
        <dbReference type="ARBA" id="ARBA00023603"/>
    </source>
</evidence>
<reference evidence="14" key="2">
    <citation type="submission" date="2023-01" db="EMBL/GenBank/DDBJ databases">
        <authorList>
            <person name="Sun Q."/>
            <person name="Evtushenko L."/>
        </authorList>
    </citation>
    <scope>NUCLEOTIDE SEQUENCE</scope>
    <source>
        <strain evidence="14">VKM Ac-1246</strain>
    </source>
</reference>
<dbReference type="InterPro" id="IPR044021">
    <property type="entry name" value="CrtO"/>
</dbReference>
<keyword evidence="4 13" id="KW-0812">Transmembrane</keyword>
<keyword evidence="8" id="KW-0012">Acyltransferase</keyword>
<organism evidence="14 15">
    <name type="scientific">Nocardioides luteus</name>
    <dbReference type="NCBI Taxonomy" id="1844"/>
    <lineage>
        <taxon>Bacteria</taxon>
        <taxon>Bacillati</taxon>
        <taxon>Actinomycetota</taxon>
        <taxon>Actinomycetes</taxon>
        <taxon>Propionibacteriales</taxon>
        <taxon>Nocardioidaceae</taxon>
        <taxon>Nocardioides</taxon>
    </lineage>
</organism>
<proteinExistence type="inferred from homology"/>
<dbReference type="EMBL" id="BSEL01000002">
    <property type="protein sequence ID" value="GLJ66883.1"/>
    <property type="molecule type" value="Genomic_DNA"/>
</dbReference>
<keyword evidence="3" id="KW-0808">Transferase</keyword>
<keyword evidence="7 13" id="KW-0472">Membrane</keyword>
<comment type="pathway">
    <text evidence="9">Carotenoid biosynthesis; staphyloxanthin biosynthesis; staphyloxanthin from farnesyl diphosphate: step 5/5.</text>
</comment>
<evidence type="ECO:0000256" key="13">
    <source>
        <dbReference type="SAM" id="Phobius"/>
    </source>
</evidence>
<dbReference type="Pfam" id="PF18927">
    <property type="entry name" value="CrtO"/>
    <property type="match status" value="1"/>
</dbReference>
<evidence type="ECO:0000256" key="2">
    <source>
        <dbReference type="ARBA" id="ARBA00022475"/>
    </source>
</evidence>